<feature type="transmembrane region" description="Helical" evidence="2">
    <location>
        <begin position="41"/>
        <end position="59"/>
    </location>
</feature>
<feature type="compositionally biased region" description="Low complexity" evidence="1">
    <location>
        <begin position="149"/>
        <end position="170"/>
    </location>
</feature>
<gene>
    <name evidence="3" type="ORF">PGQ11_014736</name>
</gene>
<evidence type="ECO:0000256" key="1">
    <source>
        <dbReference type="SAM" id="MobiDB-lite"/>
    </source>
</evidence>
<feature type="region of interest" description="Disordered" evidence="1">
    <location>
        <begin position="143"/>
        <end position="230"/>
    </location>
</feature>
<feature type="compositionally biased region" description="Polar residues" evidence="1">
    <location>
        <begin position="180"/>
        <end position="193"/>
    </location>
</feature>
<evidence type="ECO:0000256" key="2">
    <source>
        <dbReference type="SAM" id="Phobius"/>
    </source>
</evidence>
<name>A0ABR2HT94_9PEZI</name>
<evidence type="ECO:0000313" key="3">
    <source>
        <dbReference type="EMBL" id="KAK8852257.1"/>
    </source>
</evidence>
<keyword evidence="2" id="KW-0472">Membrane</keyword>
<accession>A0ABR2HT94</accession>
<evidence type="ECO:0000313" key="4">
    <source>
        <dbReference type="Proteomes" id="UP001390339"/>
    </source>
</evidence>
<sequence length="252" mass="28259">MDTRSYFLLFTNWALMVLGVTLVDAYVRPLFMGRHPRTQKRYTTFLYIVLITLVFLHSLRARSSLIQQGLWSKETGQTFFKCASVVFIHTFAFSMVSFLFPGTFMTITPFPRGRLLAINKPVEFWGPKPCLGVSVSEQRGVTLDRRNTPEPSEASSEASSPVLSRSSSAATLVDPKDQETSVATGTNYFQDQQTRFDETYVSPVRPAPPARTASPTPPMEQVEPLPRGRQPVRTLQPYVYPGFDVPPGVIVD</sequence>
<protein>
    <submittedName>
        <fullName evidence="3">Uncharacterized protein</fullName>
    </submittedName>
</protein>
<keyword evidence="2" id="KW-0812">Transmembrane</keyword>
<dbReference type="EMBL" id="JAPCWZ010000009">
    <property type="protein sequence ID" value="KAK8852257.1"/>
    <property type="molecule type" value="Genomic_DNA"/>
</dbReference>
<keyword evidence="4" id="KW-1185">Reference proteome</keyword>
<reference evidence="3 4" key="1">
    <citation type="journal article" date="2024" name="IMA Fungus">
        <title>Apiospora arundinis, a panoply of carbohydrate-active enzymes and secondary metabolites.</title>
        <authorList>
            <person name="Sorensen T."/>
            <person name="Petersen C."/>
            <person name="Muurmann A.T."/>
            <person name="Christiansen J.V."/>
            <person name="Brundto M.L."/>
            <person name="Overgaard C.K."/>
            <person name="Boysen A.T."/>
            <person name="Wollenberg R.D."/>
            <person name="Larsen T.O."/>
            <person name="Sorensen J.L."/>
            <person name="Nielsen K.L."/>
            <person name="Sondergaard T.E."/>
        </authorList>
    </citation>
    <scope>NUCLEOTIDE SEQUENCE [LARGE SCALE GENOMIC DNA]</scope>
    <source>
        <strain evidence="3 4">AAU 773</strain>
    </source>
</reference>
<comment type="caution">
    <text evidence="3">The sequence shown here is derived from an EMBL/GenBank/DDBJ whole genome shotgun (WGS) entry which is preliminary data.</text>
</comment>
<feature type="transmembrane region" description="Helical" evidence="2">
    <location>
        <begin position="79"/>
        <end position="100"/>
    </location>
</feature>
<organism evidence="3 4">
    <name type="scientific">Apiospora arundinis</name>
    <dbReference type="NCBI Taxonomy" id="335852"/>
    <lineage>
        <taxon>Eukaryota</taxon>
        <taxon>Fungi</taxon>
        <taxon>Dikarya</taxon>
        <taxon>Ascomycota</taxon>
        <taxon>Pezizomycotina</taxon>
        <taxon>Sordariomycetes</taxon>
        <taxon>Xylariomycetidae</taxon>
        <taxon>Amphisphaeriales</taxon>
        <taxon>Apiosporaceae</taxon>
        <taxon>Apiospora</taxon>
    </lineage>
</organism>
<dbReference type="Proteomes" id="UP001390339">
    <property type="component" value="Unassembled WGS sequence"/>
</dbReference>
<proteinExistence type="predicted"/>
<keyword evidence="2" id="KW-1133">Transmembrane helix</keyword>